<dbReference type="InterPro" id="IPR016055">
    <property type="entry name" value="A-D-PHexomutase_a/b/a-I/II/III"/>
</dbReference>
<feature type="domain" description="Alpha-D-phosphohexomutase C-terminal" evidence="7">
    <location>
        <begin position="371"/>
        <end position="435"/>
    </location>
</feature>
<dbReference type="Pfam" id="PF02880">
    <property type="entry name" value="PGM_PMM_III"/>
    <property type="match status" value="1"/>
</dbReference>
<protein>
    <recommendedName>
        <fullName evidence="6">Phosphoglucosamine mutase</fullName>
        <ecNumber evidence="6">5.4.2.10</ecNumber>
    </recommendedName>
</protein>
<feature type="domain" description="Alpha-D-phosphohexomutase alpha/beta/alpha" evidence="10">
    <location>
        <begin position="254"/>
        <end position="360"/>
    </location>
</feature>
<feature type="modified residue" description="Phosphoserine" evidence="6">
    <location>
        <position position="100"/>
    </location>
</feature>
<comment type="function">
    <text evidence="6">Catalyzes the conversion of glucosamine-6-phosphate to glucosamine-1-phosphate.</text>
</comment>
<evidence type="ECO:0000259" key="10">
    <source>
        <dbReference type="Pfam" id="PF02880"/>
    </source>
</evidence>
<dbReference type="PANTHER" id="PTHR42946">
    <property type="entry name" value="PHOSPHOHEXOSE MUTASE"/>
    <property type="match status" value="1"/>
</dbReference>
<dbReference type="NCBIfam" id="TIGR01455">
    <property type="entry name" value="glmM"/>
    <property type="match status" value="1"/>
</dbReference>
<dbReference type="HAMAP" id="MF_01554_B">
    <property type="entry name" value="GlmM_B"/>
    <property type="match status" value="1"/>
</dbReference>
<comment type="cofactor">
    <cofactor evidence="6">
        <name>Mg(2+)</name>
        <dbReference type="ChEBI" id="CHEBI:18420"/>
    </cofactor>
    <text evidence="6">Binds 1 Mg(2+) ion per subunit.</text>
</comment>
<dbReference type="Pfam" id="PF02879">
    <property type="entry name" value="PGM_PMM_II"/>
    <property type="match status" value="1"/>
</dbReference>
<proteinExistence type="inferred from homology"/>
<comment type="similarity">
    <text evidence="1 6">Belongs to the phosphohexose mutase family.</text>
</comment>
<keyword evidence="3 6" id="KW-0479">Metal-binding</keyword>
<gene>
    <name evidence="6 11" type="primary">glmM</name>
    <name evidence="11" type="ORF">GCM10023175_33610</name>
</gene>
<dbReference type="CDD" id="cd05802">
    <property type="entry name" value="GlmM"/>
    <property type="match status" value="1"/>
</dbReference>
<evidence type="ECO:0000256" key="4">
    <source>
        <dbReference type="ARBA" id="ARBA00022842"/>
    </source>
</evidence>
<dbReference type="Proteomes" id="UP001501598">
    <property type="component" value="Unassembled WGS sequence"/>
</dbReference>
<evidence type="ECO:0000256" key="6">
    <source>
        <dbReference type="HAMAP-Rule" id="MF_01554"/>
    </source>
</evidence>
<evidence type="ECO:0000259" key="7">
    <source>
        <dbReference type="Pfam" id="PF00408"/>
    </source>
</evidence>
<sequence length="441" mass="44995">MRRLFGTDGVRGLANGELLTPELAVAVSASAARVLGDSDRPVALVGRDPRASGEMLEAAVLAGLTSAGADAVRLGVVPTPAVAHLVADLGADFGVMISASHNAMPDNGIKLFAAGGQKLPDALELEIEEGLEGPARRPTGAAIGRVRDLPDALERYVAHLVASTPVSLSGLRVVVDCAHGAASEAAPVAYAKAGADVVALHAAPDGLNINDGVGSTHMESLRAAVVRERADLGIAHDGDADRCLAVDATGQVVDGDQLMAILALALRESGELVEDTLVATVMSNLGLHLAMADAGITLRTTAVGDRYVLEDLRAHGLSLGGEQSGHVVLPRYATTGDGLLTALRVMARMAQTGRSLAELAGVVTVLPQVLQNVEVADKEAVAASPAVAAAVAAAEAELGRTGRVLLRPSGTEQLVRVMVEAPTHDLAETLATRISQVVGAE</sequence>
<feature type="binding site" description="via phosphate group" evidence="6">
    <location>
        <position position="100"/>
    </location>
    <ligand>
        <name>Mg(2+)</name>
        <dbReference type="ChEBI" id="CHEBI:18420"/>
    </ligand>
</feature>
<feature type="domain" description="Alpha-D-phosphohexomutase alpha/beta/alpha" evidence="8">
    <location>
        <begin position="2"/>
        <end position="132"/>
    </location>
</feature>
<dbReference type="Pfam" id="PF00408">
    <property type="entry name" value="PGM_PMM_IV"/>
    <property type="match status" value="1"/>
</dbReference>
<dbReference type="InterPro" id="IPR005844">
    <property type="entry name" value="A-D-PHexomutase_a/b/a-I"/>
</dbReference>
<keyword evidence="12" id="KW-1185">Reference proteome</keyword>
<organism evidence="11 12">
    <name type="scientific">Pseudonocardia xishanensis</name>
    <dbReference type="NCBI Taxonomy" id="630995"/>
    <lineage>
        <taxon>Bacteria</taxon>
        <taxon>Bacillati</taxon>
        <taxon>Actinomycetota</taxon>
        <taxon>Actinomycetes</taxon>
        <taxon>Pseudonocardiales</taxon>
        <taxon>Pseudonocardiaceae</taxon>
        <taxon>Pseudonocardia</taxon>
    </lineage>
</organism>
<reference evidence="12" key="1">
    <citation type="journal article" date="2019" name="Int. J. Syst. Evol. Microbiol.">
        <title>The Global Catalogue of Microorganisms (GCM) 10K type strain sequencing project: providing services to taxonomists for standard genome sequencing and annotation.</title>
        <authorList>
            <consortium name="The Broad Institute Genomics Platform"/>
            <consortium name="The Broad Institute Genome Sequencing Center for Infectious Disease"/>
            <person name="Wu L."/>
            <person name="Ma J."/>
        </authorList>
    </citation>
    <scope>NUCLEOTIDE SEQUENCE [LARGE SCALE GENOMIC DNA]</scope>
    <source>
        <strain evidence="12">JCM 17906</strain>
    </source>
</reference>
<dbReference type="InterPro" id="IPR005841">
    <property type="entry name" value="Alpha-D-phosphohexomutase_SF"/>
</dbReference>
<feature type="active site" description="Phosphoserine intermediate" evidence="6">
    <location>
        <position position="100"/>
    </location>
</feature>
<evidence type="ECO:0000256" key="5">
    <source>
        <dbReference type="ARBA" id="ARBA00023235"/>
    </source>
</evidence>
<evidence type="ECO:0000256" key="2">
    <source>
        <dbReference type="ARBA" id="ARBA00022553"/>
    </source>
</evidence>
<evidence type="ECO:0000256" key="1">
    <source>
        <dbReference type="ARBA" id="ARBA00010231"/>
    </source>
</evidence>
<dbReference type="InterPro" id="IPR006352">
    <property type="entry name" value="GlmM_bact"/>
</dbReference>
<feature type="binding site" evidence="6">
    <location>
        <position position="241"/>
    </location>
    <ligand>
        <name>Mg(2+)</name>
        <dbReference type="ChEBI" id="CHEBI:18420"/>
    </ligand>
</feature>
<comment type="PTM">
    <text evidence="6">Activated by phosphorylation.</text>
</comment>
<comment type="caution">
    <text evidence="11">The sequence shown here is derived from an EMBL/GenBank/DDBJ whole genome shotgun (WGS) entry which is preliminary data.</text>
</comment>
<dbReference type="RefSeq" id="WP_345418766.1">
    <property type="nucleotide sequence ID" value="NZ_BAABGT010000038.1"/>
</dbReference>
<keyword evidence="4 6" id="KW-0460">Magnesium</keyword>
<keyword evidence="5 6" id="KW-0413">Isomerase</keyword>
<comment type="catalytic activity">
    <reaction evidence="6">
        <text>alpha-D-glucosamine 1-phosphate = D-glucosamine 6-phosphate</text>
        <dbReference type="Rhea" id="RHEA:23424"/>
        <dbReference type="ChEBI" id="CHEBI:58516"/>
        <dbReference type="ChEBI" id="CHEBI:58725"/>
        <dbReference type="EC" id="5.4.2.10"/>
    </reaction>
</comment>
<evidence type="ECO:0000259" key="8">
    <source>
        <dbReference type="Pfam" id="PF02878"/>
    </source>
</evidence>
<dbReference type="InterPro" id="IPR050060">
    <property type="entry name" value="Phosphoglucosamine_mutase"/>
</dbReference>
<keyword evidence="2 6" id="KW-0597">Phosphoprotein</keyword>
<dbReference type="InterPro" id="IPR005845">
    <property type="entry name" value="A-D-PHexomutase_a/b/a-II"/>
</dbReference>
<dbReference type="SUPFAM" id="SSF53738">
    <property type="entry name" value="Phosphoglucomutase, first 3 domains"/>
    <property type="match status" value="3"/>
</dbReference>
<dbReference type="Gene3D" id="3.30.310.50">
    <property type="entry name" value="Alpha-D-phosphohexomutase, C-terminal domain"/>
    <property type="match status" value="1"/>
</dbReference>
<dbReference type="InterPro" id="IPR005846">
    <property type="entry name" value="A-D-PHexomutase_a/b/a-III"/>
</dbReference>
<evidence type="ECO:0000313" key="11">
    <source>
        <dbReference type="EMBL" id="GAA4548067.1"/>
    </source>
</evidence>
<dbReference type="InterPro" id="IPR036900">
    <property type="entry name" value="A-D-PHexomutase_C_sf"/>
</dbReference>
<dbReference type="Pfam" id="PF02878">
    <property type="entry name" value="PGM_PMM_I"/>
    <property type="match status" value="1"/>
</dbReference>
<feature type="domain" description="Alpha-D-phosphohexomutase alpha/beta/alpha" evidence="9">
    <location>
        <begin position="155"/>
        <end position="250"/>
    </location>
</feature>
<evidence type="ECO:0000259" key="9">
    <source>
        <dbReference type="Pfam" id="PF02879"/>
    </source>
</evidence>
<evidence type="ECO:0000313" key="12">
    <source>
        <dbReference type="Proteomes" id="UP001501598"/>
    </source>
</evidence>
<dbReference type="PANTHER" id="PTHR42946:SF1">
    <property type="entry name" value="PHOSPHOGLUCOMUTASE (ALPHA-D-GLUCOSE-1,6-BISPHOSPHATE-DEPENDENT)"/>
    <property type="match status" value="1"/>
</dbReference>
<dbReference type="EMBL" id="BAABGT010000038">
    <property type="protein sequence ID" value="GAA4548067.1"/>
    <property type="molecule type" value="Genomic_DNA"/>
</dbReference>
<name>A0ABP8RUG5_9PSEU</name>
<evidence type="ECO:0000256" key="3">
    <source>
        <dbReference type="ARBA" id="ARBA00022723"/>
    </source>
</evidence>
<dbReference type="PRINTS" id="PR00509">
    <property type="entry name" value="PGMPMM"/>
</dbReference>
<dbReference type="InterPro" id="IPR005843">
    <property type="entry name" value="A-D-PHexomutase_C"/>
</dbReference>
<dbReference type="SUPFAM" id="SSF55957">
    <property type="entry name" value="Phosphoglucomutase, C-terminal domain"/>
    <property type="match status" value="1"/>
</dbReference>
<dbReference type="Gene3D" id="3.40.120.10">
    <property type="entry name" value="Alpha-D-Glucose-1,6-Bisphosphate, subunit A, domain 3"/>
    <property type="match status" value="3"/>
</dbReference>
<feature type="binding site" evidence="6">
    <location>
        <position position="237"/>
    </location>
    <ligand>
        <name>Mg(2+)</name>
        <dbReference type="ChEBI" id="CHEBI:18420"/>
    </ligand>
</feature>
<accession>A0ABP8RUG5</accession>
<feature type="binding site" evidence="6">
    <location>
        <position position="239"/>
    </location>
    <ligand>
        <name>Mg(2+)</name>
        <dbReference type="ChEBI" id="CHEBI:18420"/>
    </ligand>
</feature>
<dbReference type="EC" id="5.4.2.10" evidence="6"/>